<evidence type="ECO:0000313" key="4">
    <source>
        <dbReference type="Proteomes" id="UP001218188"/>
    </source>
</evidence>
<dbReference type="AlphaFoldDB" id="A0AAD6SQ98"/>
<sequence>MHCPTVFVFALFCTSLVAAAPVAPASVSSDVASQSTVATNMAVPIVPGDLLPVAVPEQSETFSHALESTHSAEKSRRRSFRRRHP</sequence>
<keyword evidence="4" id="KW-1185">Reference proteome</keyword>
<evidence type="ECO:0000256" key="1">
    <source>
        <dbReference type="SAM" id="MobiDB-lite"/>
    </source>
</evidence>
<feature type="region of interest" description="Disordered" evidence="1">
    <location>
        <begin position="62"/>
        <end position="85"/>
    </location>
</feature>
<feature type="compositionally biased region" description="Basic residues" evidence="1">
    <location>
        <begin position="75"/>
        <end position="85"/>
    </location>
</feature>
<organism evidence="3 4">
    <name type="scientific">Mycena alexandri</name>
    <dbReference type="NCBI Taxonomy" id="1745969"/>
    <lineage>
        <taxon>Eukaryota</taxon>
        <taxon>Fungi</taxon>
        <taxon>Dikarya</taxon>
        <taxon>Basidiomycota</taxon>
        <taxon>Agaricomycotina</taxon>
        <taxon>Agaricomycetes</taxon>
        <taxon>Agaricomycetidae</taxon>
        <taxon>Agaricales</taxon>
        <taxon>Marasmiineae</taxon>
        <taxon>Mycenaceae</taxon>
        <taxon>Mycena</taxon>
    </lineage>
</organism>
<comment type="caution">
    <text evidence="3">The sequence shown here is derived from an EMBL/GenBank/DDBJ whole genome shotgun (WGS) entry which is preliminary data.</text>
</comment>
<reference evidence="3" key="1">
    <citation type="submission" date="2023-03" db="EMBL/GenBank/DDBJ databases">
        <title>Massive genome expansion in bonnet fungi (Mycena s.s.) driven by repeated elements and novel gene families across ecological guilds.</title>
        <authorList>
            <consortium name="Lawrence Berkeley National Laboratory"/>
            <person name="Harder C.B."/>
            <person name="Miyauchi S."/>
            <person name="Viragh M."/>
            <person name="Kuo A."/>
            <person name="Thoen E."/>
            <person name="Andreopoulos B."/>
            <person name="Lu D."/>
            <person name="Skrede I."/>
            <person name="Drula E."/>
            <person name="Henrissat B."/>
            <person name="Morin E."/>
            <person name="Kohler A."/>
            <person name="Barry K."/>
            <person name="LaButti K."/>
            <person name="Morin E."/>
            <person name="Salamov A."/>
            <person name="Lipzen A."/>
            <person name="Mereny Z."/>
            <person name="Hegedus B."/>
            <person name="Baldrian P."/>
            <person name="Stursova M."/>
            <person name="Weitz H."/>
            <person name="Taylor A."/>
            <person name="Grigoriev I.V."/>
            <person name="Nagy L.G."/>
            <person name="Martin F."/>
            <person name="Kauserud H."/>
        </authorList>
    </citation>
    <scope>NUCLEOTIDE SEQUENCE</scope>
    <source>
        <strain evidence="3">CBHHK200</strain>
    </source>
</reference>
<name>A0AAD6SQ98_9AGAR</name>
<evidence type="ECO:0000256" key="2">
    <source>
        <dbReference type="SAM" id="SignalP"/>
    </source>
</evidence>
<dbReference type="Proteomes" id="UP001218188">
    <property type="component" value="Unassembled WGS sequence"/>
</dbReference>
<protein>
    <submittedName>
        <fullName evidence="3">Uncharacterized protein</fullName>
    </submittedName>
</protein>
<keyword evidence="2" id="KW-0732">Signal</keyword>
<feature type="chain" id="PRO_5042221258" evidence="2">
    <location>
        <begin position="20"/>
        <end position="85"/>
    </location>
</feature>
<proteinExistence type="predicted"/>
<feature type="signal peptide" evidence="2">
    <location>
        <begin position="1"/>
        <end position="19"/>
    </location>
</feature>
<gene>
    <name evidence="3" type="ORF">C8F04DRAFT_1108703</name>
</gene>
<evidence type="ECO:0000313" key="3">
    <source>
        <dbReference type="EMBL" id="KAJ7031948.1"/>
    </source>
</evidence>
<dbReference type="EMBL" id="JARJCM010000077">
    <property type="protein sequence ID" value="KAJ7031948.1"/>
    <property type="molecule type" value="Genomic_DNA"/>
</dbReference>
<accession>A0AAD6SQ98</accession>